<proteinExistence type="predicted"/>
<dbReference type="EMBL" id="CP023445">
    <property type="protein sequence ID" value="ATE52414.1"/>
    <property type="molecule type" value="Genomic_DNA"/>
</dbReference>
<dbReference type="Proteomes" id="UP000218505">
    <property type="component" value="Chromosome"/>
</dbReference>
<keyword evidence="2" id="KW-1185">Reference proteome</keyword>
<protein>
    <submittedName>
        <fullName evidence="1">Uncharacterized protein</fullName>
    </submittedName>
</protein>
<organism evidence="1 2">
    <name type="scientific">Actinosynnema pretiosum</name>
    <dbReference type="NCBI Taxonomy" id="42197"/>
    <lineage>
        <taxon>Bacteria</taxon>
        <taxon>Bacillati</taxon>
        <taxon>Actinomycetota</taxon>
        <taxon>Actinomycetes</taxon>
        <taxon>Pseudonocardiales</taxon>
        <taxon>Pseudonocardiaceae</taxon>
        <taxon>Actinosynnema</taxon>
    </lineage>
</organism>
<dbReference type="AlphaFoldDB" id="A0A290Z079"/>
<dbReference type="KEGG" id="apre:CNX65_03160"/>
<name>A0A290Z079_9PSEU</name>
<reference evidence="1" key="1">
    <citation type="submission" date="2017-09" db="EMBL/GenBank/DDBJ databases">
        <title>Complete Genome Sequence of ansamitocin-producing Bacterium Actinosynnema pretiosum X47.</title>
        <authorList>
            <person name="Cao G."/>
            <person name="Zong G."/>
            <person name="Zhong C."/>
            <person name="Fu J."/>
        </authorList>
    </citation>
    <scope>NUCLEOTIDE SEQUENCE [LARGE SCALE GENOMIC DNA]</scope>
    <source>
        <strain evidence="1">X47</strain>
    </source>
</reference>
<sequence length="132" mass="14519">MDSDMRERAIEATNDDYVYFAEFLGMVVRSTGKTDDAEVMRIALDAVTELILEGAVVPGDLGWADEDFAPWPLTPEEAVARIEREAAEYLRTGAEVHMGDICWFDLPARIAEREAAKRAAAGDSPATPVKDD</sequence>
<accession>A0A290Z079</accession>
<evidence type="ECO:0000313" key="1">
    <source>
        <dbReference type="EMBL" id="ATE52414.1"/>
    </source>
</evidence>
<evidence type="ECO:0000313" key="2">
    <source>
        <dbReference type="Proteomes" id="UP000218505"/>
    </source>
</evidence>
<gene>
    <name evidence="1" type="ORF">CNX65_03160</name>
</gene>